<dbReference type="InterPro" id="IPR050109">
    <property type="entry name" value="HTH-type_TetR-like_transc_reg"/>
</dbReference>
<feature type="DNA-binding region" description="H-T-H motif" evidence="4">
    <location>
        <begin position="35"/>
        <end position="54"/>
    </location>
</feature>
<proteinExistence type="predicted"/>
<evidence type="ECO:0000256" key="4">
    <source>
        <dbReference type="PROSITE-ProRule" id="PRU00335"/>
    </source>
</evidence>
<dbReference type="InterPro" id="IPR009057">
    <property type="entry name" value="Homeodomain-like_sf"/>
</dbReference>
<dbReference type="PANTHER" id="PTHR30055">
    <property type="entry name" value="HTH-TYPE TRANSCRIPTIONAL REGULATOR RUTR"/>
    <property type="match status" value="1"/>
</dbReference>
<gene>
    <name evidence="6" type="ORF">HFP15_00905</name>
</gene>
<keyword evidence="1" id="KW-0805">Transcription regulation</keyword>
<evidence type="ECO:0000256" key="1">
    <source>
        <dbReference type="ARBA" id="ARBA00023015"/>
    </source>
</evidence>
<reference evidence="6 7" key="1">
    <citation type="submission" date="2020-04" db="EMBL/GenBank/DDBJ databases">
        <title>Novel species.</title>
        <authorList>
            <person name="Teo W.F.A."/>
            <person name="Lipun K."/>
            <person name="Srisuk N."/>
            <person name="Duangmal K."/>
        </authorList>
    </citation>
    <scope>NUCLEOTIDE SEQUENCE [LARGE SCALE GENOMIC DNA]</scope>
    <source>
        <strain evidence="6 7">K13G38</strain>
    </source>
</reference>
<evidence type="ECO:0000259" key="5">
    <source>
        <dbReference type="PROSITE" id="PS50977"/>
    </source>
</evidence>
<evidence type="ECO:0000313" key="7">
    <source>
        <dbReference type="Proteomes" id="UP000715441"/>
    </source>
</evidence>
<name>A0ABX1IZG7_9PSEU</name>
<dbReference type="SUPFAM" id="SSF46689">
    <property type="entry name" value="Homeodomain-like"/>
    <property type="match status" value="1"/>
</dbReference>
<feature type="domain" description="HTH tetR-type" evidence="5">
    <location>
        <begin position="12"/>
        <end position="72"/>
    </location>
</feature>
<dbReference type="InterPro" id="IPR001647">
    <property type="entry name" value="HTH_TetR"/>
</dbReference>
<keyword evidence="3" id="KW-0804">Transcription</keyword>
<sequence length="238" mass="25360">MSQVQPQRAARLETRSRIVEAAARLLHEEGPAAVTTRAVADAAGVQAPAIYRLFGDKDGLLDAVAEHELARYVNDKTRAAETEDPVADLRAAWNRHIRFGLANPALFATLADPARAGRSPVAAAGLDVLRARVRRIAAIGRLRVAERRAVDLIHAAGTGAVLTLLAQPAEDRDSRLADLLYDAVMRTVLTEAPGTGTDHVSAAAVALRAAASGLPMFTTAERSLLAEWLDRLTESAKP</sequence>
<comment type="caution">
    <text evidence="6">The sequence shown here is derived from an EMBL/GenBank/DDBJ whole genome shotgun (WGS) entry which is preliminary data.</text>
</comment>
<organism evidence="6 7">
    <name type="scientific">Amycolatopsis acididurans</name>
    <dbReference type="NCBI Taxonomy" id="2724524"/>
    <lineage>
        <taxon>Bacteria</taxon>
        <taxon>Bacillati</taxon>
        <taxon>Actinomycetota</taxon>
        <taxon>Actinomycetes</taxon>
        <taxon>Pseudonocardiales</taxon>
        <taxon>Pseudonocardiaceae</taxon>
        <taxon>Amycolatopsis</taxon>
    </lineage>
</organism>
<dbReference type="EMBL" id="JAAXLS010000001">
    <property type="protein sequence ID" value="NKQ51436.1"/>
    <property type="molecule type" value="Genomic_DNA"/>
</dbReference>
<dbReference type="Pfam" id="PF00440">
    <property type="entry name" value="TetR_N"/>
    <property type="match status" value="1"/>
</dbReference>
<keyword evidence="7" id="KW-1185">Reference proteome</keyword>
<evidence type="ECO:0000256" key="3">
    <source>
        <dbReference type="ARBA" id="ARBA00023163"/>
    </source>
</evidence>
<keyword evidence="2 4" id="KW-0238">DNA-binding</keyword>
<dbReference type="Proteomes" id="UP000715441">
    <property type="component" value="Unassembled WGS sequence"/>
</dbReference>
<evidence type="ECO:0000313" key="6">
    <source>
        <dbReference type="EMBL" id="NKQ51436.1"/>
    </source>
</evidence>
<dbReference type="PANTHER" id="PTHR30055:SF234">
    <property type="entry name" value="HTH-TYPE TRANSCRIPTIONAL REGULATOR BETI"/>
    <property type="match status" value="1"/>
</dbReference>
<evidence type="ECO:0000256" key="2">
    <source>
        <dbReference type="ARBA" id="ARBA00023125"/>
    </source>
</evidence>
<dbReference type="PROSITE" id="PS50977">
    <property type="entry name" value="HTH_TETR_2"/>
    <property type="match status" value="1"/>
</dbReference>
<dbReference type="Gene3D" id="1.10.357.10">
    <property type="entry name" value="Tetracycline Repressor, domain 2"/>
    <property type="match status" value="1"/>
</dbReference>
<protein>
    <submittedName>
        <fullName evidence="6">TetR/AcrR family transcriptional regulator</fullName>
    </submittedName>
</protein>
<accession>A0ABX1IZG7</accession>
<dbReference type="RefSeq" id="WP_168510338.1">
    <property type="nucleotide sequence ID" value="NZ_JAAXLS010000001.1"/>
</dbReference>
<dbReference type="PRINTS" id="PR00455">
    <property type="entry name" value="HTHTETR"/>
</dbReference>